<dbReference type="CDD" id="cd10551">
    <property type="entry name" value="PsrB"/>
    <property type="match status" value="1"/>
</dbReference>
<keyword evidence="7 11" id="KW-1133">Transmembrane helix</keyword>
<feature type="transmembrane region" description="Helical" evidence="11">
    <location>
        <begin position="363"/>
        <end position="384"/>
    </location>
</feature>
<sequence length="517" mass="55143">MDLLPLHPSTPQADGVPSWVKVIDQTKCIGCHACTTACKSENDVPVGVSRTYVKSVDVGTFPEASRAFQVTRCNQCVDAPCVTACPTSAMHKRPDGIVDFDKEACIGCKACIAACPYDAIFINPEDHSAEKCNFCAHRLDVGLEPACVTVCPVEAILVGDQNNPLSKVSQIVGREETQQRRPEKGTKPKLFYKGARQVTLDPLAATLPPGGIFAWAQQPPTDDHHINSGAPEGHQTSAAAAILSYDVPHNVPWDWRVGLYTWTKSISAGTYLVAALLVLMGVLDSSSTLWRWTTPIVALAFLGITGAVLVWDLEHPARFLYIFTRPQWKSWLVRGGILISGFGAVLALHLLGSLLGADALTRWLMVAGIPLGIGAAVYTAFLFAQAKARDLWQNPLLPPHFLVQATLAGSAVLSLAALGADDRVGDALGWTVFVSAAVHLVMIAGEVTLPHVTAHAELATHNLVRGRFARFFWAGVVTSAVALLAPIVPVVAGLIGLAGLLAFEHAYVQAGQSVPLA</sequence>
<dbReference type="SUPFAM" id="SSF54862">
    <property type="entry name" value="4Fe-4S ferredoxins"/>
    <property type="match status" value="1"/>
</dbReference>
<keyword evidence="3" id="KW-1003">Cell membrane</keyword>
<dbReference type="Gene3D" id="3.30.70.20">
    <property type="match status" value="2"/>
</dbReference>
<feature type="transmembrane region" description="Helical" evidence="11">
    <location>
        <begin position="470"/>
        <end position="503"/>
    </location>
</feature>
<feature type="domain" description="4Fe-4S ferredoxin-type" evidence="12">
    <location>
        <begin position="96"/>
        <end position="125"/>
    </location>
</feature>
<evidence type="ECO:0000256" key="9">
    <source>
        <dbReference type="ARBA" id="ARBA00023014"/>
    </source>
</evidence>
<name>A0A346XRC4_9ACTN</name>
<reference evidence="13 14" key="1">
    <citation type="submission" date="2018-09" db="EMBL/GenBank/DDBJ databases">
        <title>Complete genome sequence of Euzebya sp. DY32-46 isolated from seawater of Pacific Ocean.</title>
        <authorList>
            <person name="Xu L."/>
            <person name="Wu Y.-H."/>
            <person name="Xu X.-W."/>
        </authorList>
    </citation>
    <scope>NUCLEOTIDE SEQUENCE [LARGE SCALE GENOMIC DNA]</scope>
    <source>
        <strain evidence="13 14">DY32-46</strain>
    </source>
</reference>
<evidence type="ECO:0000256" key="8">
    <source>
        <dbReference type="ARBA" id="ARBA00023004"/>
    </source>
</evidence>
<keyword evidence="10 11" id="KW-0472">Membrane</keyword>
<keyword evidence="8" id="KW-0408">Iron</keyword>
<proteinExistence type="inferred from homology"/>
<dbReference type="Pfam" id="PF03916">
    <property type="entry name" value="NrfD"/>
    <property type="match status" value="1"/>
</dbReference>
<feature type="transmembrane region" description="Helical" evidence="11">
    <location>
        <begin position="331"/>
        <end position="351"/>
    </location>
</feature>
<dbReference type="Gene3D" id="1.20.1630.10">
    <property type="entry name" value="Formate dehydrogenase/DMSO reductase domain"/>
    <property type="match status" value="1"/>
</dbReference>
<dbReference type="GO" id="GO:0046872">
    <property type="term" value="F:metal ion binding"/>
    <property type="evidence" value="ECO:0007669"/>
    <property type="project" value="UniProtKB-KW"/>
</dbReference>
<keyword evidence="5 11" id="KW-0812">Transmembrane</keyword>
<comment type="subcellular location">
    <subcellularLocation>
        <location evidence="1">Cell membrane</location>
        <topology evidence="1">Multi-pass membrane protein</topology>
    </subcellularLocation>
</comment>
<dbReference type="PANTHER" id="PTHR43177">
    <property type="entry name" value="PROTEIN NRFC"/>
    <property type="match status" value="1"/>
</dbReference>
<dbReference type="AlphaFoldDB" id="A0A346XRC4"/>
<dbReference type="OrthoDB" id="9779457at2"/>
<evidence type="ECO:0000256" key="11">
    <source>
        <dbReference type="SAM" id="Phobius"/>
    </source>
</evidence>
<dbReference type="PROSITE" id="PS51379">
    <property type="entry name" value="4FE4S_FER_2"/>
    <property type="match status" value="3"/>
</dbReference>
<feature type="transmembrane region" description="Helical" evidence="11">
    <location>
        <begin position="266"/>
        <end position="283"/>
    </location>
</feature>
<dbReference type="InterPro" id="IPR017896">
    <property type="entry name" value="4Fe4S_Fe-S-bd"/>
</dbReference>
<feature type="transmembrane region" description="Helical" evidence="11">
    <location>
        <begin position="430"/>
        <end position="449"/>
    </location>
</feature>
<evidence type="ECO:0000256" key="5">
    <source>
        <dbReference type="ARBA" id="ARBA00022692"/>
    </source>
</evidence>
<dbReference type="Pfam" id="PF12797">
    <property type="entry name" value="Fer4_2"/>
    <property type="match status" value="1"/>
</dbReference>
<evidence type="ECO:0000256" key="1">
    <source>
        <dbReference type="ARBA" id="ARBA00004651"/>
    </source>
</evidence>
<dbReference type="KEGG" id="euz:DVS28_a0063"/>
<organism evidence="13 14">
    <name type="scientific">Euzebya pacifica</name>
    <dbReference type="NCBI Taxonomy" id="1608957"/>
    <lineage>
        <taxon>Bacteria</taxon>
        <taxon>Bacillati</taxon>
        <taxon>Actinomycetota</taxon>
        <taxon>Nitriliruptoria</taxon>
        <taxon>Euzebyales</taxon>
    </lineage>
</organism>
<evidence type="ECO:0000313" key="14">
    <source>
        <dbReference type="Proteomes" id="UP000264006"/>
    </source>
</evidence>
<evidence type="ECO:0000256" key="6">
    <source>
        <dbReference type="ARBA" id="ARBA00022723"/>
    </source>
</evidence>
<dbReference type="InterPro" id="IPR050954">
    <property type="entry name" value="ET_IronSulfur_Cluster-Binding"/>
</dbReference>
<protein>
    <submittedName>
        <fullName evidence="13">Fe-S-cluster-containing hydrogenase components 1</fullName>
    </submittedName>
</protein>
<feature type="transmembrane region" description="Helical" evidence="11">
    <location>
        <begin position="396"/>
        <end position="418"/>
    </location>
</feature>
<dbReference type="Proteomes" id="UP000264006">
    <property type="component" value="Chromosome"/>
</dbReference>
<accession>A0A346XRC4</accession>
<dbReference type="InterPro" id="IPR005614">
    <property type="entry name" value="NrfD-like"/>
</dbReference>
<dbReference type="RefSeq" id="WP_114589669.1">
    <property type="nucleotide sequence ID" value="NZ_CAXIBR010000053.1"/>
</dbReference>
<evidence type="ECO:0000313" key="13">
    <source>
        <dbReference type="EMBL" id="AXV04771.1"/>
    </source>
</evidence>
<evidence type="ECO:0000256" key="4">
    <source>
        <dbReference type="ARBA" id="ARBA00022485"/>
    </source>
</evidence>
<evidence type="ECO:0000256" key="7">
    <source>
        <dbReference type="ARBA" id="ARBA00022989"/>
    </source>
</evidence>
<evidence type="ECO:0000256" key="10">
    <source>
        <dbReference type="ARBA" id="ARBA00023136"/>
    </source>
</evidence>
<keyword evidence="6" id="KW-0479">Metal-binding</keyword>
<dbReference type="EMBL" id="CP031165">
    <property type="protein sequence ID" value="AXV04771.1"/>
    <property type="molecule type" value="Genomic_DNA"/>
</dbReference>
<keyword evidence="4" id="KW-0004">4Fe-4S</keyword>
<dbReference type="PROSITE" id="PS00198">
    <property type="entry name" value="4FE4S_FER_1"/>
    <property type="match status" value="1"/>
</dbReference>
<dbReference type="GO" id="GO:0051539">
    <property type="term" value="F:4 iron, 4 sulfur cluster binding"/>
    <property type="evidence" value="ECO:0007669"/>
    <property type="project" value="UniProtKB-KW"/>
</dbReference>
<dbReference type="GO" id="GO:0005886">
    <property type="term" value="C:plasma membrane"/>
    <property type="evidence" value="ECO:0007669"/>
    <property type="project" value="UniProtKB-SubCell"/>
</dbReference>
<comment type="similarity">
    <text evidence="2">Belongs to the NrfD family.</text>
</comment>
<feature type="transmembrane region" description="Helical" evidence="11">
    <location>
        <begin position="289"/>
        <end position="311"/>
    </location>
</feature>
<dbReference type="InterPro" id="IPR017900">
    <property type="entry name" value="4Fe4S_Fe_S_CS"/>
</dbReference>
<evidence type="ECO:0000259" key="12">
    <source>
        <dbReference type="PROSITE" id="PS51379"/>
    </source>
</evidence>
<evidence type="ECO:0000256" key="2">
    <source>
        <dbReference type="ARBA" id="ARBA00008929"/>
    </source>
</evidence>
<keyword evidence="14" id="KW-1185">Reference proteome</keyword>
<evidence type="ECO:0000256" key="3">
    <source>
        <dbReference type="ARBA" id="ARBA00022475"/>
    </source>
</evidence>
<keyword evidence="9" id="KW-0411">Iron-sulfur</keyword>
<feature type="domain" description="4Fe-4S ferredoxin-type" evidence="12">
    <location>
        <begin position="19"/>
        <end position="49"/>
    </location>
</feature>
<feature type="domain" description="4Fe-4S ferredoxin-type" evidence="12">
    <location>
        <begin position="64"/>
        <end position="95"/>
    </location>
</feature>
<gene>
    <name evidence="13" type="ORF">DVS28_a0063</name>
</gene>
<dbReference type="Pfam" id="PF13247">
    <property type="entry name" value="Fer4_11"/>
    <property type="match status" value="1"/>
</dbReference>
<dbReference type="PANTHER" id="PTHR43177:SF3">
    <property type="entry name" value="PROTEIN NRFC HOMOLOG"/>
    <property type="match status" value="1"/>
</dbReference>